<dbReference type="Pfam" id="PF13469">
    <property type="entry name" value="Sulfotransfer_3"/>
    <property type="match status" value="1"/>
</dbReference>
<sequence length="293" mass="34009">MLDCKFHFISGLPRSGSTLMAALLRQNPRFHSAISSPVSLLIEQMLEAMGEDSEHSVFISTQQKRAIVQGIFTGYYQPQADKEIVFDTNRRWCSKLPIIKDLFPYAKVICCVRNIAWIADSIERLLRQNTFDISRLLGSPAERRTVYSRTEALMQGDRLIGFSYNALKEAFYSENSEMLLLVDYEMLTQNPDRVMKVIYEFLGEDFFEHDFDNVEYDEPEFDNKLNTPGLHKVRSKVEYKPRTTILPPDLFDQFSNMSFWTEPSQSNANIIINQFKETNLLKFLSHIPHHPNS</sequence>
<gene>
    <name evidence="1" type="ORF">H6G03_33075</name>
</gene>
<dbReference type="Proteomes" id="UP000641646">
    <property type="component" value="Unassembled WGS sequence"/>
</dbReference>
<dbReference type="RefSeq" id="WP_190474535.1">
    <property type="nucleotide sequence ID" value="NZ_JACJPW010000145.1"/>
</dbReference>
<dbReference type="SUPFAM" id="SSF52540">
    <property type="entry name" value="P-loop containing nucleoside triphosphate hydrolases"/>
    <property type="match status" value="1"/>
</dbReference>
<dbReference type="Gene3D" id="3.40.50.300">
    <property type="entry name" value="P-loop containing nucleotide triphosphate hydrolases"/>
    <property type="match status" value="1"/>
</dbReference>
<organism evidence="1 2">
    <name type="scientific">Aerosakkonema funiforme FACHB-1375</name>
    <dbReference type="NCBI Taxonomy" id="2949571"/>
    <lineage>
        <taxon>Bacteria</taxon>
        <taxon>Bacillati</taxon>
        <taxon>Cyanobacteriota</taxon>
        <taxon>Cyanophyceae</taxon>
        <taxon>Oscillatoriophycideae</taxon>
        <taxon>Aerosakkonematales</taxon>
        <taxon>Aerosakkonemataceae</taxon>
        <taxon>Aerosakkonema</taxon>
    </lineage>
</organism>
<comment type="caution">
    <text evidence="1">The sequence shown here is derived from an EMBL/GenBank/DDBJ whole genome shotgun (WGS) entry which is preliminary data.</text>
</comment>
<dbReference type="EMBL" id="JACJPW010000145">
    <property type="protein sequence ID" value="MBD2185840.1"/>
    <property type="molecule type" value="Genomic_DNA"/>
</dbReference>
<reference evidence="1" key="1">
    <citation type="journal article" date="2015" name="ISME J.">
        <title>Draft Genome Sequence of Streptomyces incarnatus NRRL8089, which Produces the Nucleoside Antibiotic Sinefungin.</title>
        <authorList>
            <person name="Oshima K."/>
            <person name="Hattori M."/>
            <person name="Shimizu H."/>
            <person name="Fukuda K."/>
            <person name="Nemoto M."/>
            <person name="Inagaki K."/>
            <person name="Tamura T."/>
        </authorList>
    </citation>
    <scope>NUCLEOTIDE SEQUENCE</scope>
    <source>
        <strain evidence="1">FACHB-1375</strain>
    </source>
</reference>
<accession>A0A926ZKE0</accession>
<dbReference type="AlphaFoldDB" id="A0A926ZKE0"/>
<proteinExistence type="predicted"/>
<protein>
    <submittedName>
        <fullName evidence="1">Sulfotransferase</fullName>
    </submittedName>
</protein>
<name>A0A926ZKE0_9CYAN</name>
<dbReference type="InterPro" id="IPR027417">
    <property type="entry name" value="P-loop_NTPase"/>
</dbReference>
<reference evidence="1" key="2">
    <citation type="submission" date="2020-08" db="EMBL/GenBank/DDBJ databases">
        <authorList>
            <person name="Chen M."/>
            <person name="Teng W."/>
            <person name="Zhao L."/>
            <person name="Hu C."/>
            <person name="Zhou Y."/>
            <person name="Han B."/>
            <person name="Song L."/>
            <person name="Shu W."/>
        </authorList>
    </citation>
    <scope>NUCLEOTIDE SEQUENCE</scope>
    <source>
        <strain evidence="1">FACHB-1375</strain>
    </source>
</reference>
<evidence type="ECO:0000313" key="2">
    <source>
        <dbReference type="Proteomes" id="UP000641646"/>
    </source>
</evidence>
<evidence type="ECO:0000313" key="1">
    <source>
        <dbReference type="EMBL" id="MBD2185840.1"/>
    </source>
</evidence>
<keyword evidence="2" id="KW-1185">Reference proteome</keyword>